<dbReference type="EMBL" id="AWSJ01000172">
    <property type="protein sequence ID" value="ERI08996.1"/>
    <property type="molecule type" value="Genomic_DNA"/>
</dbReference>
<reference evidence="1 2" key="1">
    <citation type="submission" date="2013-08" db="EMBL/GenBank/DDBJ databases">
        <authorList>
            <person name="Weinstock G."/>
            <person name="Sodergren E."/>
            <person name="Wylie T."/>
            <person name="Fulton L."/>
            <person name="Fulton R."/>
            <person name="Fronick C."/>
            <person name="O'Laughlin M."/>
            <person name="Godfrey J."/>
            <person name="Miner T."/>
            <person name="Herter B."/>
            <person name="Appelbaum E."/>
            <person name="Cordes M."/>
            <person name="Lek S."/>
            <person name="Wollam A."/>
            <person name="Pepin K.H."/>
            <person name="Palsikar V.B."/>
            <person name="Mitreva M."/>
            <person name="Wilson R.K."/>
        </authorList>
    </citation>
    <scope>NUCLEOTIDE SEQUENCE [LARGE SCALE GENOMIC DNA]</scope>
    <source>
        <strain evidence="1 2">ATCC 12856</strain>
    </source>
</reference>
<name>U1YDX7_ANEAE</name>
<keyword evidence="2" id="KW-1185">Reference proteome</keyword>
<protein>
    <submittedName>
        <fullName evidence="1">Uncharacterized protein</fullName>
    </submittedName>
</protein>
<gene>
    <name evidence="1" type="ORF">HMPREF0083_02896</name>
</gene>
<dbReference type="Proteomes" id="UP000016511">
    <property type="component" value="Unassembled WGS sequence"/>
</dbReference>
<proteinExistence type="predicted"/>
<comment type="caution">
    <text evidence="1">The sequence shown here is derived from an EMBL/GenBank/DDBJ whole genome shotgun (WGS) entry which is preliminary data.</text>
</comment>
<sequence>MHKKFYHEMLVNKTAPHILNFIPSISRVLIIHGWINQQVCNFMKKASEKPYFEAALFFDMASCSQNKSKKPKKAMIN</sequence>
<dbReference type="AlphaFoldDB" id="U1YDX7"/>
<evidence type="ECO:0000313" key="2">
    <source>
        <dbReference type="Proteomes" id="UP000016511"/>
    </source>
</evidence>
<dbReference type="HOGENOM" id="CLU_2630410_0_0_9"/>
<accession>U1YDX7</accession>
<evidence type="ECO:0000313" key="1">
    <source>
        <dbReference type="EMBL" id="ERI08996.1"/>
    </source>
</evidence>
<organism evidence="1 2">
    <name type="scientific">Aneurinibacillus aneurinilyticus ATCC 12856</name>
    <dbReference type="NCBI Taxonomy" id="649747"/>
    <lineage>
        <taxon>Bacteria</taxon>
        <taxon>Bacillati</taxon>
        <taxon>Bacillota</taxon>
        <taxon>Bacilli</taxon>
        <taxon>Bacillales</taxon>
        <taxon>Paenibacillaceae</taxon>
        <taxon>Aneurinibacillus group</taxon>
        <taxon>Aneurinibacillus</taxon>
    </lineage>
</organism>
<dbReference type="STRING" id="649747.HMPREF0083_02896"/>